<evidence type="ECO:0000313" key="1">
    <source>
        <dbReference type="EMBL" id="HEF87265.1"/>
    </source>
</evidence>
<protein>
    <submittedName>
        <fullName evidence="1">Uncharacterized protein</fullName>
    </submittedName>
</protein>
<organism evidence="1">
    <name type="scientific">Thermosphaera aggregans</name>
    <dbReference type="NCBI Taxonomy" id="54254"/>
    <lineage>
        <taxon>Archaea</taxon>
        <taxon>Thermoproteota</taxon>
        <taxon>Thermoprotei</taxon>
        <taxon>Desulfurococcales</taxon>
        <taxon>Desulfurococcaceae</taxon>
        <taxon>Thermosphaera</taxon>
    </lineage>
</organism>
<reference evidence="1" key="1">
    <citation type="journal article" date="2020" name="mSystems">
        <title>Genome- and Community-Level Interaction Insights into Carbon Utilization and Element Cycling Functions of Hydrothermarchaeota in Hydrothermal Sediment.</title>
        <authorList>
            <person name="Zhou Z."/>
            <person name="Liu Y."/>
            <person name="Xu W."/>
            <person name="Pan J."/>
            <person name="Luo Z.H."/>
            <person name="Li M."/>
        </authorList>
    </citation>
    <scope>NUCLEOTIDE SEQUENCE [LARGE SCALE GENOMIC DNA]</scope>
    <source>
        <strain evidence="1">SpSt-23</strain>
    </source>
</reference>
<dbReference type="EMBL" id="DSJT01000016">
    <property type="protein sequence ID" value="HEF87265.1"/>
    <property type="molecule type" value="Genomic_DNA"/>
</dbReference>
<proteinExistence type="predicted"/>
<accession>A0A7C2FXT3</accession>
<gene>
    <name evidence="1" type="ORF">ENP55_03030</name>
</gene>
<comment type="caution">
    <text evidence="1">The sequence shown here is derived from an EMBL/GenBank/DDBJ whole genome shotgun (WGS) entry which is preliminary data.</text>
</comment>
<sequence>MEWRGVHVRVNEKSFLQELVSEHGALTIAYAVTEYVLRSVRDRLERIARESGVKVENVVDAKRVFTTPLSLHRSRDAVAVCFKPDALTSFNPSWTTPGSFKHDPTAWRSFDPGEADNLAVEALKNIKGLKTFHSRIKAGWEKHRVAGKNVEAGREPGRFQVMSLLQAARHFLHGDIEKPKSFGLNRAIFYAWAKHYGRGYVSSKPPHQTPGLTGKVSKTSVQELGEEAYVSPRGFYIIGDREQTPSDYDRNIALKIESIIPYELAWEAALKYLSRFPRDVLKDPVKFYERAYEPVRDRFVELVVKKLADEEPFGEEAGKGRAEPSRIPRQPAITHETGLLKWLRKPGYIGEG</sequence>
<dbReference type="AlphaFoldDB" id="A0A7C2FXT3"/>
<name>A0A7C2FXT3_9CREN</name>